<protein>
    <submittedName>
        <fullName evidence="1">Phage recombination protein Bet</fullName>
    </submittedName>
</protein>
<dbReference type="OrthoDB" id="6154571at2"/>
<accession>A0A5E5P4C8</accession>
<dbReference type="InterPro" id="IPR010183">
    <property type="entry name" value="Phage_lambda_Bet"/>
</dbReference>
<gene>
    <name evidence="1" type="ORF">PAP18089_01623</name>
</gene>
<dbReference type="NCBIfam" id="TIGR01913">
    <property type="entry name" value="bet_lambda"/>
    <property type="match status" value="1"/>
</dbReference>
<sequence>MSTALATRKDAVPALAMSEDELMSVLKNSLYPGAKEESIKLVIGYCKASNLDPMQKPVHIVPMSVSTGQKDSNGWDIKEMRDVVMPGIGLYRTQAARSGEYAGVSEPEFGDDTTETLDGVTVTFPKWCKVVVRRQMANGAIVDFSAKELWKENYATKSNKSEAPNAMWKKRPYAQLAKCAEAQALRKAFPEIGAQPTADEMEGKNLDDTVIDAATGEVFRRASTATRLAAPALYDQTKFDANKDTWRNVVTSGRKTPEEMIAFIESRGNPLTEDQKLTIDAWSHEND</sequence>
<reference evidence="1 2" key="1">
    <citation type="submission" date="2019-08" db="EMBL/GenBank/DDBJ databases">
        <authorList>
            <person name="Peeters C."/>
        </authorList>
    </citation>
    <scope>NUCLEOTIDE SEQUENCE [LARGE SCALE GENOMIC DNA]</scope>
    <source>
        <strain evidence="1 2">LMG 18089</strain>
    </source>
</reference>
<dbReference type="GO" id="GO:0003677">
    <property type="term" value="F:DNA binding"/>
    <property type="evidence" value="ECO:0007669"/>
    <property type="project" value="InterPro"/>
</dbReference>
<name>A0A5E5P4C8_9BURK</name>
<dbReference type="GO" id="GO:0006310">
    <property type="term" value="P:DNA recombination"/>
    <property type="evidence" value="ECO:0007669"/>
    <property type="project" value="InterPro"/>
</dbReference>
<evidence type="ECO:0000313" key="1">
    <source>
        <dbReference type="EMBL" id="VVG70659.1"/>
    </source>
</evidence>
<proteinExistence type="predicted"/>
<dbReference type="InterPro" id="IPR018330">
    <property type="entry name" value="RecT_fam"/>
</dbReference>
<dbReference type="Proteomes" id="UP000364291">
    <property type="component" value="Unassembled WGS sequence"/>
</dbReference>
<dbReference type="RefSeq" id="WP_094068782.1">
    <property type="nucleotide sequence ID" value="NZ_CABPSX010000002.1"/>
</dbReference>
<organism evidence="1 2">
    <name type="scientific">Pandoraea apista</name>
    <dbReference type="NCBI Taxonomy" id="93218"/>
    <lineage>
        <taxon>Bacteria</taxon>
        <taxon>Pseudomonadati</taxon>
        <taxon>Pseudomonadota</taxon>
        <taxon>Betaproteobacteria</taxon>
        <taxon>Burkholderiales</taxon>
        <taxon>Burkholderiaceae</taxon>
        <taxon>Pandoraea</taxon>
    </lineage>
</organism>
<dbReference type="Pfam" id="PF03837">
    <property type="entry name" value="RecT"/>
    <property type="match status" value="1"/>
</dbReference>
<dbReference type="AlphaFoldDB" id="A0A5E5P4C8"/>
<dbReference type="EMBL" id="CABPSX010000002">
    <property type="protein sequence ID" value="VVG70659.1"/>
    <property type="molecule type" value="Genomic_DNA"/>
</dbReference>
<evidence type="ECO:0000313" key="2">
    <source>
        <dbReference type="Proteomes" id="UP000364291"/>
    </source>
</evidence>